<feature type="transmembrane region" description="Helical" evidence="2">
    <location>
        <begin position="266"/>
        <end position="292"/>
    </location>
</feature>
<feature type="transmembrane region" description="Helical" evidence="2">
    <location>
        <begin position="59"/>
        <end position="81"/>
    </location>
</feature>
<feature type="transmembrane region" description="Helical" evidence="2">
    <location>
        <begin position="107"/>
        <end position="126"/>
    </location>
</feature>
<feature type="compositionally biased region" description="Low complexity" evidence="1">
    <location>
        <begin position="24"/>
        <end position="36"/>
    </location>
</feature>
<dbReference type="RefSeq" id="WP_205109925.1">
    <property type="nucleotide sequence ID" value="NZ_JAFBBU010000001.1"/>
</dbReference>
<dbReference type="InterPro" id="IPR016174">
    <property type="entry name" value="Di-haem_cyt_TM"/>
</dbReference>
<keyword evidence="2" id="KW-1133">Transmembrane helix</keyword>
<name>A0ABS2L779_9MICO</name>
<evidence type="ECO:0000313" key="3">
    <source>
        <dbReference type="EMBL" id="MBM7472869.1"/>
    </source>
</evidence>
<protein>
    <submittedName>
        <fullName evidence="3">Thiosulfate reductase cytochrome b subunit</fullName>
    </submittedName>
</protein>
<organism evidence="3 4">
    <name type="scientific">Subtercola frigoramans</name>
    <dbReference type="NCBI Taxonomy" id="120298"/>
    <lineage>
        <taxon>Bacteria</taxon>
        <taxon>Bacillati</taxon>
        <taxon>Actinomycetota</taxon>
        <taxon>Actinomycetes</taxon>
        <taxon>Micrococcales</taxon>
        <taxon>Microbacteriaceae</taxon>
        <taxon>Subtercola</taxon>
    </lineage>
</organism>
<feature type="transmembrane region" description="Helical" evidence="2">
    <location>
        <begin position="164"/>
        <end position="184"/>
    </location>
</feature>
<accession>A0ABS2L779</accession>
<dbReference type="EMBL" id="JAFBBU010000001">
    <property type="protein sequence ID" value="MBM7472869.1"/>
    <property type="molecule type" value="Genomic_DNA"/>
</dbReference>
<keyword evidence="2" id="KW-0472">Membrane</keyword>
<evidence type="ECO:0000313" key="4">
    <source>
        <dbReference type="Proteomes" id="UP000776164"/>
    </source>
</evidence>
<keyword evidence="2" id="KW-0812">Transmembrane</keyword>
<dbReference type="Gene3D" id="1.20.950.20">
    <property type="entry name" value="Transmembrane di-heme cytochromes, Chain C"/>
    <property type="match status" value="1"/>
</dbReference>
<dbReference type="Proteomes" id="UP000776164">
    <property type="component" value="Unassembled WGS sequence"/>
</dbReference>
<feature type="region of interest" description="Disordered" evidence="1">
    <location>
        <begin position="1"/>
        <end position="41"/>
    </location>
</feature>
<keyword evidence="4" id="KW-1185">Reference proteome</keyword>
<proteinExistence type="predicted"/>
<feature type="transmembrane region" description="Helical" evidence="2">
    <location>
        <begin position="223"/>
        <end position="246"/>
    </location>
</feature>
<gene>
    <name evidence="3" type="ORF">JOE66_002503</name>
</gene>
<evidence type="ECO:0000256" key="1">
    <source>
        <dbReference type="SAM" id="MobiDB-lite"/>
    </source>
</evidence>
<dbReference type="SUPFAM" id="SSF81342">
    <property type="entry name" value="Transmembrane di-heme cytochromes"/>
    <property type="match status" value="1"/>
</dbReference>
<reference evidence="3 4" key="1">
    <citation type="submission" date="2021-01" db="EMBL/GenBank/DDBJ databases">
        <title>Sequencing the genomes of 1000 actinobacteria strains.</title>
        <authorList>
            <person name="Klenk H.-P."/>
        </authorList>
    </citation>
    <scope>NUCLEOTIDE SEQUENCE [LARGE SCALE GENOMIC DNA]</scope>
    <source>
        <strain evidence="3 4">DSM 13057</strain>
    </source>
</reference>
<feature type="transmembrane region" description="Helical" evidence="2">
    <location>
        <begin position="304"/>
        <end position="327"/>
    </location>
</feature>
<evidence type="ECO:0000256" key="2">
    <source>
        <dbReference type="SAM" id="Phobius"/>
    </source>
</evidence>
<sequence length="344" mass="37917">MTDEQRPRVVRRGLPRESEEGQRPAAAPALPGAAAPVMSVEPSGKPREVRFGVAAMPRVVLGILGAVVAAGILVLAARGLAGLDVMRDFMTTYPGETPLPDSAPVGIPAWLGWQHFLTVFFMVLIIRSGWQVRTQKRPDVFFTSRRPISRKISLSLWFHQSVDLLWLINGVIFIVLLFATGQWMRVIPTSWAVIPNALSAALQYASLMWPTEDGWVNYNSLQVLAYFVTIFVAAPLAIVTGFRMSALWPARAARLVRLYPVEWARALHFPVMLYFVFFIIVHVTLVLATGALRNLNHMYGGQDAVNWVGFTIFSASIAIIGGVWFAARPIVLAPLAGLFGKVGR</sequence>
<comment type="caution">
    <text evidence="3">The sequence shown here is derived from an EMBL/GenBank/DDBJ whole genome shotgun (WGS) entry which is preliminary data.</text>
</comment>